<sequence>MAMDLTDELDRHMRTLLPKLKLIPDEARAFTMSMDDAIRGYRFTRELLERLLAYGLPAAGGPDGPRMDDLDLRNVALRLGFGPVALAARRFWAASLNQSGGQARTYEIFYHATCPTPGHGSVCRYRFALPGGGHVDCEIPADGGASYKTTFSLDTEWPLLPSESRHILEVMEGLEFMYLPGPLKTDLDFIRRTGLSDCRGTTEFLVREGRRHGVPVRPSFGFIVAPPYSSRHNWAEFLVGDRWVPIDPVLIRLMVDMGLLDARDWPGFRSPGTMLVRIGDGPTWIVAHEGDPVPAEVRTRRLRRD</sequence>
<organism evidence="2 3">
    <name type="scientific">Nonomuraea angiospora</name>
    <dbReference type="NCBI Taxonomy" id="46172"/>
    <lineage>
        <taxon>Bacteria</taxon>
        <taxon>Bacillati</taxon>
        <taxon>Actinomycetota</taxon>
        <taxon>Actinomycetes</taxon>
        <taxon>Streptosporangiales</taxon>
        <taxon>Streptosporangiaceae</taxon>
        <taxon>Nonomuraea</taxon>
    </lineage>
</organism>
<protein>
    <recommendedName>
        <fullName evidence="1">Transglutaminase-like domain-containing protein</fullName>
    </recommendedName>
</protein>
<dbReference type="Pfam" id="PF01841">
    <property type="entry name" value="Transglut_core"/>
    <property type="match status" value="1"/>
</dbReference>
<evidence type="ECO:0000313" key="3">
    <source>
        <dbReference type="Proteomes" id="UP000633509"/>
    </source>
</evidence>
<dbReference type="InterPro" id="IPR002931">
    <property type="entry name" value="Transglutaminase-like"/>
</dbReference>
<accession>A0ABR9LNN7</accession>
<name>A0ABR9LNN7_9ACTN</name>
<dbReference type="Gene3D" id="3.10.620.30">
    <property type="match status" value="1"/>
</dbReference>
<dbReference type="SMART" id="SM00460">
    <property type="entry name" value="TGc"/>
    <property type="match status" value="1"/>
</dbReference>
<reference evidence="2 3" key="1">
    <citation type="submission" date="2020-10" db="EMBL/GenBank/DDBJ databases">
        <title>Sequencing the genomes of 1000 actinobacteria strains.</title>
        <authorList>
            <person name="Klenk H.-P."/>
        </authorList>
    </citation>
    <scope>NUCLEOTIDE SEQUENCE [LARGE SCALE GENOMIC DNA]</scope>
    <source>
        <strain evidence="2 3">DSM 43173</strain>
    </source>
</reference>
<dbReference type="SUPFAM" id="SSF54001">
    <property type="entry name" value="Cysteine proteinases"/>
    <property type="match status" value="1"/>
</dbReference>
<dbReference type="EMBL" id="JADBEK010000001">
    <property type="protein sequence ID" value="MBE1582277.1"/>
    <property type="molecule type" value="Genomic_DNA"/>
</dbReference>
<comment type="caution">
    <text evidence="2">The sequence shown here is derived from an EMBL/GenBank/DDBJ whole genome shotgun (WGS) entry which is preliminary data.</text>
</comment>
<feature type="domain" description="Transglutaminase-like" evidence="1">
    <location>
        <begin position="190"/>
        <end position="250"/>
    </location>
</feature>
<evidence type="ECO:0000313" key="2">
    <source>
        <dbReference type="EMBL" id="MBE1582277.1"/>
    </source>
</evidence>
<keyword evidence="3" id="KW-1185">Reference proteome</keyword>
<evidence type="ECO:0000259" key="1">
    <source>
        <dbReference type="SMART" id="SM00460"/>
    </source>
</evidence>
<dbReference type="InterPro" id="IPR038765">
    <property type="entry name" value="Papain-like_cys_pep_sf"/>
</dbReference>
<gene>
    <name evidence="2" type="ORF">H4W80_000535</name>
</gene>
<dbReference type="Proteomes" id="UP000633509">
    <property type="component" value="Unassembled WGS sequence"/>
</dbReference>
<proteinExistence type="predicted"/>